<dbReference type="EMBL" id="LAZR01010328">
    <property type="protein sequence ID" value="KKM67558.1"/>
    <property type="molecule type" value="Genomic_DNA"/>
</dbReference>
<evidence type="ECO:0000256" key="1">
    <source>
        <dbReference type="SAM" id="MobiDB-lite"/>
    </source>
</evidence>
<feature type="compositionally biased region" description="Basic residues" evidence="1">
    <location>
        <begin position="24"/>
        <end position="35"/>
    </location>
</feature>
<protein>
    <submittedName>
        <fullName evidence="2">Uncharacterized protein</fullName>
    </submittedName>
</protein>
<accession>A0A0F9JD97</accession>
<reference evidence="2" key="1">
    <citation type="journal article" date="2015" name="Nature">
        <title>Complex archaea that bridge the gap between prokaryotes and eukaryotes.</title>
        <authorList>
            <person name="Spang A."/>
            <person name="Saw J.H."/>
            <person name="Jorgensen S.L."/>
            <person name="Zaremba-Niedzwiedzka K."/>
            <person name="Martijn J."/>
            <person name="Lind A.E."/>
            <person name="van Eijk R."/>
            <person name="Schleper C."/>
            <person name="Guy L."/>
            <person name="Ettema T.J."/>
        </authorList>
    </citation>
    <scope>NUCLEOTIDE SEQUENCE</scope>
</reference>
<evidence type="ECO:0000313" key="2">
    <source>
        <dbReference type="EMBL" id="KKM67558.1"/>
    </source>
</evidence>
<organism evidence="2">
    <name type="scientific">marine sediment metagenome</name>
    <dbReference type="NCBI Taxonomy" id="412755"/>
    <lineage>
        <taxon>unclassified sequences</taxon>
        <taxon>metagenomes</taxon>
        <taxon>ecological metagenomes</taxon>
    </lineage>
</organism>
<gene>
    <name evidence="2" type="ORF">LCGC14_1469890</name>
</gene>
<comment type="caution">
    <text evidence="2">The sequence shown here is derived from an EMBL/GenBank/DDBJ whole genome shotgun (WGS) entry which is preliminary data.</text>
</comment>
<feature type="region of interest" description="Disordered" evidence="1">
    <location>
        <begin position="1"/>
        <end position="47"/>
    </location>
</feature>
<sequence length="79" mass="9989">MLLTKEKRLRRQRRTEKRGLDSRNRKKRNAYLKRTWRPEKPKVKKHTPKPEIKVKVIKGNIFKRFWKWIYYYVFGKKTK</sequence>
<proteinExistence type="predicted"/>
<feature type="compositionally biased region" description="Basic residues" evidence="1">
    <location>
        <begin position="7"/>
        <end position="16"/>
    </location>
</feature>
<name>A0A0F9JD97_9ZZZZ</name>
<dbReference type="AlphaFoldDB" id="A0A0F9JD97"/>